<dbReference type="KEGG" id="ahel:Q31a_27020"/>
<dbReference type="EMBL" id="CP036298">
    <property type="protein sequence ID" value="QDV24385.1"/>
    <property type="molecule type" value="Genomic_DNA"/>
</dbReference>
<sequence length="60" mass="6520">MSGNAPEAFCHEPQPEQTAEELFEAFLPIVTTSEAETETRKHGPQIVRALPTPPDETGEG</sequence>
<proteinExistence type="predicted"/>
<dbReference type="AlphaFoldDB" id="A0A518G727"/>
<organism evidence="2 3">
    <name type="scientific">Aureliella helgolandensis</name>
    <dbReference type="NCBI Taxonomy" id="2527968"/>
    <lineage>
        <taxon>Bacteria</taxon>
        <taxon>Pseudomonadati</taxon>
        <taxon>Planctomycetota</taxon>
        <taxon>Planctomycetia</taxon>
        <taxon>Pirellulales</taxon>
        <taxon>Pirellulaceae</taxon>
        <taxon>Aureliella</taxon>
    </lineage>
</organism>
<protein>
    <submittedName>
        <fullName evidence="2">Uncharacterized protein</fullName>
    </submittedName>
</protein>
<evidence type="ECO:0000313" key="2">
    <source>
        <dbReference type="EMBL" id="QDV24385.1"/>
    </source>
</evidence>
<reference evidence="2 3" key="1">
    <citation type="submission" date="2019-02" db="EMBL/GenBank/DDBJ databases">
        <title>Deep-cultivation of Planctomycetes and their phenomic and genomic characterization uncovers novel biology.</title>
        <authorList>
            <person name="Wiegand S."/>
            <person name="Jogler M."/>
            <person name="Boedeker C."/>
            <person name="Pinto D."/>
            <person name="Vollmers J."/>
            <person name="Rivas-Marin E."/>
            <person name="Kohn T."/>
            <person name="Peeters S.H."/>
            <person name="Heuer A."/>
            <person name="Rast P."/>
            <person name="Oberbeckmann S."/>
            <person name="Bunk B."/>
            <person name="Jeske O."/>
            <person name="Meyerdierks A."/>
            <person name="Storesund J.E."/>
            <person name="Kallscheuer N."/>
            <person name="Luecker S."/>
            <person name="Lage O.M."/>
            <person name="Pohl T."/>
            <person name="Merkel B.J."/>
            <person name="Hornburger P."/>
            <person name="Mueller R.-W."/>
            <person name="Bruemmer F."/>
            <person name="Labrenz M."/>
            <person name="Spormann A.M."/>
            <person name="Op den Camp H."/>
            <person name="Overmann J."/>
            <person name="Amann R."/>
            <person name="Jetten M.S.M."/>
            <person name="Mascher T."/>
            <person name="Medema M.H."/>
            <person name="Devos D.P."/>
            <person name="Kaster A.-K."/>
            <person name="Ovreas L."/>
            <person name="Rohde M."/>
            <person name="Galperin M.Y."/>
            <person name="Jogler C."/>
        </authorList>
    </citation>
    <scope>NUCLEOTIDE SEQUENCE [LARGE SCALE GENOMIC DNA]</scope>
    <source>
        <strain evidence="2 3">Q31a</strain>
    </source>
</reference>
<gene>
    <name evidence="2" type="ORF">Q31a_27020</name>
</gene>
<evidence type="ECO:0000313" key="3">
    <source>
        <dbReference type="Proteomes" id="UP000318017"/>
    </source>
</evidence>
<keyword evidence="3" id="KW-1185">Reference proteome</keyword>
<evidence type="ECO:0000256" key="1">
    <source>
        <dbReference type="SAM" id="MobiDB-lite"/>
    </source>
</evidence>
<accession>A0A518G727</accession>
<dbReference type="Proteomes" id="UP000318017">
    <property type="component" value="Chromosome"/>
</dbReference>
<name>A0A518G727_9BACT</name>
<feature type="region of interest" description="Disordered" evidence="1">
    <location>
        <begin position="34"/>
        <end position="60"/>
    </location>
</feature>